<reference evidence="2" key="1">
    <citation type="submission" date="2020-11" db="EMBL/GenBank/DDBJ databases">
        <title>The chromosome-scale genome resource for two endophytic Fusarium species: F. culmorum and F. pseudograminearum.</title>
        <authorList>
            <person name="Yuan Z."/>
        </authorList>
    </citation>
    <scope>NUCLEOTIDE SEQUENCE</scope>
    <source>
        <strain evidence="2">Class2-1B</strain>
    </source>
</reference>
<proteinExistence type="predicted"/>
<accession>A0A7S8HRX2</accession>
<dbReference type="PANTHER" id="PTHR33112:SF16">
    <property type="entry name" value="HETEROKARYON INCOMPATIBILITY DOMAIN-CONTAINING PROTEIN"/>
    <property type="match status" value="1"/>
</dbReference>
<feature type="domain" description="Heterokaryon incompatibility" evidence="1">
    <location>
        <begin position="214"/>
        <end position="365"/>
    </location>
</feature>
<dbReference type="PANTHER" id="PTHR33112">
    <property type="entry name" value="DOMAIN PROTEIN, PUTATIVE-RELATED"/>
    <property type="match status" value="1"/>
</dbReference>
<dbReference type="AlphaFoldDB" id="A0A7S8HRX2"/>
<sequence>MVLCSVCETIPWDNLPPTPTDEILIVSSDHAYLQEFWEWPRDCKGYSYYQSLEALNSSAEDLGCGLCRLIYKQVELCRLKLEELQSRREDSEFRHAWPLWEFWIMKRPDGDGFWVLSYTDSDKEGLVRLLAAIGISVRDDDPLSSVITGRPVEHNGESPTAMSRAIGWLDECNKHTACCPQGTSLPSRVIDVGDNTSSPYVRLWETGGIEIGDYIALSYCWGKSPQYTTTKSTLDDRKRQIPISELPQTHQDVIKLTREFGIRYLWIDSMCICQDDYDDWERESARMLSVYANAYLTITASNGKDSSVGLFAKASSKEYFEFEQTYRDKRGHALACAVPFEEAMQHAYVQLKDDPVSHRGWTLQERVLSRRTLFYSGGQMMFECNHGFRKEDGWAIDERFPSISSQPQMGSDNQTKDSDLSVSTDELLLRSWYQLLATYGGRKLTKASDKLPAVSGLASIMAGRLNDEYVAGHWRSLLITELPWQPGDCKRVLEYRAPSWSWASVDGSIGIRLKGSGYSPLAEVLDAKVKLKGTNAYGEVTEGKLLIQGPMQRLYLSTEGWDPDRPRLSSEGSPVLCTTSTNLETRPQYDFDAFANDRPQRERRFVNSLDGLELYALILLACSHGEDHYIALMIAREPRSEVYRRVGILTLTDETLGWKPGEQRKDERPIITLI</sequence>
<dbReference type="InterPro" id="IPR010730">
    <property type="entry name" value="HET"/>
</dbReference>
<name>A0A7S8HRX2_FUSCU</name>
<evidence type="ECO:0000259" key="1">
    <source>
        <dbReference type="Pfam" id="PF06985"/>
    </source>
</evidence>
<dbReference type="EMBL" id="CP064747">
    <property type="protein sequence ID" value="QPC59048.1"/>
    <property type="molecule type" value="Genomic_DNA"/>
</dbReference>
<evidence type="ECO:0000313" key="2">
    <source>
        <dbReference type="EMBL" id="QPC59048.1"/>
    </source>
</evidence>
<gene>
    <name evidence="2" type="ORF">HYE67_001279</name>
</gene>
<dbReference type="Proteomes" id="UP000663297">
    <property type="component" value="Chromosome 1"/>
</dbReference>
<organism evidence="2 3">
    <name type="scientific">Fusarium culmorum</name>
    <dbReference type="NCBI Taxonomy" id="5516"/>
    <lineage>
        <taxon>Eukaryota</taxon>
        <taxon>Fungi</taxon>
        <taxon>Dikarya</taxon>
        <taxon>Ascomycota</taxon>
        <taxon>Pezizomycotina</taxon>
        <taxon>Sordariomycetes</taxon>
        <taxon>Hypocreomycetidae</taxon>
        <taxon>Hypocreales</taxon>
        <taxon>Nectriaceae</taxon>
        <taxon>Fusarium</taxon>
    </lineage>
</organism>
<dbReference type="Pfam" id="PF06985">
    <property type="entry name" value="HET"/>
    <property type="match status" value="1"/>
</dbReference>
<evidence type="ECO:0000313" key="3">
    <source>
        <dbReference type="Proteomes" id="UP000663297"/>
    </source>
</evidence>
<protein>
    <recommendedName>
        <fullName evidence="1">Heterokaryon incompatibility domain-containing protein</fullName>
    </recommendedName>
</protein>